<organism evidence="9 10">
    <name type="scientific">Brucella anthropi</name>
    <name type="common">Ochrobactrum anthropi</name>
    <dbReference type="NCBI Taxonomy" id="529"/>
    <lineage>
        <taxon>Bacteria</taxon>
        <taxon>Pseudomonadati</taxon>
        <taxon>Pseudomonadota</taxon>
        <taxon>Alphaproteobacteria</taxon>
        <taxon>Hyphomicrobiales</taxon>
        <taxon>Brucellaceae</taxon>
        <taxon>Brucella/Ochrobactrum group</taxon>
        <taxon>Brucella</taxon>
    </lineage>
</organism>
<dbReference type="PRINTS" id="PR00105">
    <property type="entry name" value="C5METTRFRASE"/>
</dbReference>
<dbReference type="GO" id="GO:0044027">
    <property type="term" value="P:negative regulation of gene expression via chromosomal CpG island methylation"/>
    <property type="evidence" value="ECO:0007669"/>
    <property type="project" value="TreeGrafter"/>
</dbReference>
<dbReference type="GO" id="GO:0003886">
    <property type="term" value="F:DNA (cytosine-5-)-methyltransferase activity"/>
    <property type="evidence" value="ECO:0007669"/>
    <property type="project" value="UniProtKB-EC"/>
</dbReference>
<dbReference type="InterPro" id="IPR001525">
    <property type="entry name" value="C5_MeTfrase"/>
</dbReference>
<dbReference type="PANTHER" id="PTHR10629:SF52">
    <property type="entry name" value="DNA (CYTOSINE-5)-METHYLTRANSFERASE 1"/>
    <property type="match status" value="1"/>
</dbReference>
<feature type="active site" evidence="7">
    <location>
        <position position="80"/>
    </location>
</feature>
<evidence type="ECO:0000256" key="1">
    <source>
        <dbReference type="ARBA" id="ARBA00011975"/>
    </source>
</evidence>
<evidence type="ECO:0000256" key="2">
    <source>
        <dbReference type="ARBA" id="ARBA00022603"/>
    </source>
</evidence>
<dbReference type="InterPro" id="IPR029063">
    <property type="entry name" value="SAM-dependent_MTases_sf"/>
</dbReference>
<dbReference type="RefSeq" id="WP_151576509.1">
    <property type="nucleotide sequence ID" value="NZ_WBWX01000003.1"/>
</dbReference>
<evidence type="ECO:0000256" key="5">
    <source>
        <dbReference type="ARBA" id="ARBA00022747"/>
    </source>
</evidence>
<name>A0A6I0DPA6_BRUAN</name>
<keyword evidence="2 7" id="KW-0489">Methyltransferase</keyword>
<evidence type="ECO:0000313" key="10">
    <source>
        <dbReference type="Proteomes" id="UP000441102"/>
    </source>
</evidence>
<dbReference type="EMBL" id="WBWX01000003">
    <property type="protein sequence ID" value="KAB2798957.1"/>
    <property type="molecule type" value="Genomic_DNA"/>
</dbReference>
<evidence type="ECO:0000313" key="9">
    <source>
        <dbReference type="EMBL" id="KAB2798957.1"/>
    </source>
</evidence>
<dbReference type="PANTHER" id="PTHR10629">
    <property type="entry name" value="CYTOSINE-SPECIFIC METHYLTRANSFERASE"/>
    <property type="match status" value="1"/>
</dbReference>
<dbReference type="SUPFAM" id="SSF53335">
    <property type="entry name" value="S-adenosyl-L-methionine-dependent methyltransferases"/>
    <property type="match status" value="1"/>
</dbReference>
<dbReference type="GO" id="GO:0003677">
    <property type="term" value="F:DNA binding"/>
    <property type="evidence" value="ECO:0007669"/>
    <property type="project" value="TreeGrafter"/>
</dbReference>
<dbReference type="GO" id="GO:0032259">
    <property type="term" value="P:methylation"/>
    <property type="evidence" value="ECO:0007669"/>
    <property type="project" value="UniProtKB-KW"/>
</dbReference>
<dbReference type="Pfam" id="PF00145">
    <property type="entry name" value="DNA_methylase"/>
    <property type="match status" value="1"/>
</dbReference>
<dbReference type="Proteomes" id="UP000441102">
    <property type="component" value="Unassembled WGS sequence"/>
</dbReference>
<keyword evidence="3 7" id="KW-0808">Transferase</keyword>
<comment type="similarity">
    <text evidence="7 8">Belongs to the class I-like SAM-binding methyltransferase superfamily. C5-methyltransferase family.</text>
</comment>
<reference evidence="9 10" key="1">
    <citation type="submission" date="2019-09" db="EMBL/GenBank/DDBJ databases">
        <title>Taxonomic organization of the family Brucellaceae based on a phylogenomic approach.</title>
        <authorList>
            <person name="Leclercq S."/>
            <person name="Cloeckaert A."/>
            <person name="Zygmunt M.S."/>
        </authorList>
    </citation>
    <scope>NUCLEOTIDE SEQUENCE [LARGE SCALE GENOMIC DNA]</scope>
    <source>
        <strain evidence="9 10">CCUG 34461</strain>
    </source>
</reference>
<protein>
    <recommendedName>
        <fullName evidence="1">DNA (cytosine-5-)-methyltransferase</fullName>
        <ecNumber evidence="1">2.1.1.37</ecNumber>
    </recommendedName>
</protein>
<sequence>MKKLRVLDLFSGVGGFSLGLERSGGFETVAFCEIDQFATDVLSAHWPRVRIYDDVTKLTAERIYRDNIGPVNVICGGFPCQDASVANVEGMGTAGDRTGLFSEIIRLAREIGPDLRCIIMENVPNLLNRGFGDILSALAEIGFDAEWGCISAAEVGAPHRRERLWIVAYPERKGREGSQSLRGTLSRAEASLTQHGNKAFGSWGSLVASQSVLRGVDGLSVAMERRRLHQIGNAVTPEIPELIGRSIIDGLERSNIIGEAA</sequence>
<dbReference type="PROSITE" id="PS51679">
    <property type="entry name" value="SAM_MT_C5"/>
    <property type="match status" value="1"/>
</dbReference>
<evidence type="ECO:0000256" key="7">
    <source>
        <dbReference type="PROSITE-ProRule" id="PRU01016"/>
    </source>
</evidence>
<accession>A0A6I0DPA6</accession>
<dbReference type="Gene3D" id="3.40.50.150">
    <property type="entry name" value="Vaccinia Virus protein VP39"/>
    <property type="match status" value="1"/>
</dbReference>
<comment type="catalytic activity">
    <reaction evidence="6">
        <text>a 2'-deoxycytidine in DNA + S-adenosyl-L-methionine = a 5-methyl-2'-deoxycytidine in DNA + S-adenosyl-L-homocysteine + H(+)</text>
        <dbReference type="Rhea" id="RHEA:13681"/>
        <dbReference type="Rhea" id="RHEA-COMP:11369"/>
        <dbReference type="Rhea" id="RHEA-COMP:11370"/>
        <dbReference type="ChEBI" id="CHEBI:15378"/>
        <dbReference type="ChEBI" id="CHEBI:57856"/>
        <dbReference type="ChEBI" id="CHEBI:59789"/>
        <dbReference type="ChEBI" id="CHEBI:85452"/>
        <dbReference type="ChEBI" id="CHEBI:85454"/>
        <dbReference type="EC" id="2.1.1.37"/>
    </reaction>
</comment>
<dbReference type="EC" id="2.1.1.37" evidence="1"/>
<dbReference type="GO" id="GO:0009307">
    <property type="term" value="P:DNA restriction-modification system"/>
    <property type="evidence" value="ECO:0007669"/>
    <property type="project" value="UniProtKB-KW"/>
</dbReference>
<evidence type="ECO:0000256" key="6">
    <source>
        <dbReference type="ARBA" id="ARBA00047422"/>
    </source>
</evidence>
<comment type="caution">
    <text evidence="9">The sequence shown here is derived from an EMBL/GenBank/DDBJ whole genome shotgun (WGS) entry which is preliminary data.</text>
</comment>
<proteinExistence type="inferred from homology"/>
<dbReference type="NCBIfam" id="TIGR00675">
    <property type="entry name" value="dcm"/>
    <property type="match status" value="1"/>
</dbReference>
<evidence type="ECO:0000256" key="8">
    <source>
        <dbReference type="RuleBase" id="RU000416"/>
    </source>
</evidence>
<gene>
    <name evidence="9" type="primary">dcm</name>
    <name evidence="9" type="ORF">F9L06_10155</name>
</gene>
<evidence type="ECO:0000256" key="3">
    <source>
        <dbReference type="ARBA" id="ARBA00022679"/>
    </source>
</evidence>
<dbReference type="InterPro" id="IPR050390">
    <property type="entry name" value="C5-Methyltransferase"/>
</dbReference>
<keyword evidence="5" id="KW-0680">Restriction system</keyword>
<evidence type="ECO:0000256" key="4">
    <source>
        <dbReference type="ARBA" id="ARBA00022691"/>
    </source>
</evidence>
<dbReference type="AlphaFoldDB" id="A0A6I0DPA6"/>
<keyword evidence="4 7" id="KW-0949">S-adenosyl-L-methionine</keyword>